<sequence>MFMGHPILDEIRQGHQLRPTQTVDKSKPILVADGETFFKNFSASNVRGTIPIVPSTQIPTVTPANPQSCSTSPPPVPCASPPPILFVPPPPVVPPPLPPNLPVAAKVPSKTTNKSALMKLGGNQNVDRDELLRSIRNGVKLRKTQTLDKSIPVVQAEIETREPASSSLTLEKSDS</sequence>
<dbReference type="AlphaFoldDB" id="A0A0N5AAH6"/>
<evidence type="ECO:0000313" key="3">
    <source>
        <dbReference type="WBParaSite" id="SMUV_0000115201-mRNA-1"/>
    </source>
</evidence>
<feature type="domain" description="WH2" evidence="1">
    <location>
        <begin position="127"/>
        <end position="144"/>
    </location>
</feature>
<feature type="domain" description="WH2" evidence="1">
    <location>
        <begin position="3"/>
        <end position="20"/>
    </location>
</feature>
<proteinExistence type="predicted"/>
<keyword evidence="2" id="KW-1185">Reference proteome</keyword>
<dbReference type="WBParaSite" id="SMUV_0000115201-mRNA-1">
    <property type="protein sequence ID" value="SMUV_0000115201-mRNA-1"/>
    <property type="gene ID" value="SMUV_0000115201"/>
</dbReference>
<accession>A0A0N5AAH6</accession>
<dbReference type="Pfam" id="PF02205">
    <property type="entry name" value="WH2"/>
    <property type="match status" value="2"/>
</dbReference>
<organism evidence="2 3">
    <name type="scientific">Syphacia muris</name>
    <dbReference type="NCBI Taxonomy" id="451379"/>
    <lineage>
        <taxon>Eukaryota</taxon>
        <taxon>Metazoa</taxon>
        <taxon>Ecdysozoa</taxon>
        <taxon>Nematoda</taxon>
        <taxon>Chromadorea</taxon>
        <taxon>Rhabditida</taxon>
        <taxon>Spirurina</taxon>
        <taxon>Oxyuridomorpha</taxon>
        <taxon>Oxyuroidea</taxon>
        <taxon>Oxyuridae</taxon>
        <taxon>Syphacia</taxon>
    </lineage>
</organism>
<dbReference type="GO" id="GO:0003779">
    <property type="term" value="F:actin binding"/>
    <property type="evidence" value="ECO:0007669"/>
    <property type="project" value="InterPro"/>
</dbReference>
<evidence type="ECO:0000313" key="2">
    <source>
        <dbReference type="Proteomes" id="UP000046393"/>
    </source>
</evidence>
<dbReference type="Proteomes" id="UP000046393">
    <property type="component" value="Unplaced"/>
</dbReference>
<dbReference type="CDD" id="cd21762">
    <property type="entry name" value="WH2"/>
    <property type="match status" value="1"/>
</dbReference>
<reference evidence="3" key="1">
    <citation type="submission" date="2017-02" db="UniProtKB">
        <authorList>
            <consortium name="WormBaseParasite"/>
        </authorList>
    </citation>
    <scope>IDENTIFICATION</scope>
</reference>
<dbReference type="SMART" id="SM00246">
    <property type="entry name" value="WH2"/>
    <property type="match status" value="2"/>
</dbReference>
<dbReference type="PROSITE" id="PS51082">
    <property type="entry name" value="WH2"/>
    <property type="match status" value="2"/>
</dbReference>
<evidence type="ECO:0000259" key="1">
    <source>
        <dbReference type="PROSITE" id="PS51082"/>
    </source>
</evidence>
<name>A0A0N5AAH6_9BILA</name>
<protein>
    <submittedName>
        <fullName evidence="3">WH2 domain-containing protein</fullName>
    </submittedName>
</protein>
<dbReference type="InterPro" id="IPR003124">
    <property type="entry name" value="WH2_dom"/>
</dbReference>
<dbReference type="STRING" id="451379.A0A0N5AAH6"/>